<dbReference type="InterPro" id="IPR003107">
    <property type="entry name" value="HAT"/>
</dbReference>
<dbReference type="FunFam" id="1.25.40.10:FF:000065">
    <property type="entry name" value="Programmed cell death 11"/>
    <property type="match status" value="1"/>
</dbReference>
<keyword evidence="3" id="KW-0677">Repeat</keyword>
<dbReference type="GeneID" id="6758634"/>
<evidence type="ECO:0000256" key="2">
    <source>
        <dbReference type="ARBA" id="ARBA00022552"/>
    </source>
</evidence>
<dbReference type="InterPro" id="IPR055430">
    <property type="entry name" value="HAT_Syf1_CNRKL1_C"/>
</dbReference>
<dbReference type="GO" id="GO:0005730">
    <property type="term" value="C:nucleolus"/>
    <property type="evidence" value="ECO:0007669"/>
    <property type="project" value="UniProtKB-SubCell"/>
</dbReference>
<accession>B3SB30</accession>
<dbReference type="SMART" id="SM00386">
    <property type="entry name" value="HAT"/>
    <property type="match status" value="5"/>
</dbReference>
<dbReference type="Gene3D" id="1.25.40.10">
    <property type="entry name" value="Tetratricopeptide repeat domain"/>
    <property type="match status" value="1"/>
</dbReference>
<dbReference type="RefSeq" id="XP_002117421.1">
    <property type="nucleotide sequence ID" value="XM_002117385.1"/>
</dbReference>
<dbReference type="OMA" id="WSHYLEI"/>
<dbReference type="KEGG" id="tad:TRIADDRAFT_32523"/>
<dbReference type="SUPFAM" id="SSF48452">
    <property type="entry name" value="TPR-like"/>
    <property type="match status" value="1"/>
</dbReference>
<dbReference type="eggNOG" id="KOG1070">
    <property type="taxonomic scope" value="Eukaryota"/>
</dbReference>
<organism evidence="7 8">
    <name type="scientific">Trichoplax adhaerens</name>
    <name type="common">Trichoplax reptans</name>
    <dbReference type="NCBI Taxonomy" id="10228"/>
    <lineage>
        <taxon>Eukaryota</taxon>
        <taxon>Metazoa</taxon>
        <taxon>Placozoa</taxon>
        <taxon>Uniplacotomia</taxon>
        <taxon>Trichoplacea</taxon>
        <taxon>Trichoplacidae</taxon>
        <taxon>Trichoplax</taxon>
    </lineage>
</organism>
<dbReference type="STRING" id="10228.B3SB30"/>
<dbReference type="AlphaFoldDB" id="B3SB30"/>
<gene>
    <name evidence="7" type="ORF">TRIADDRAFT_32523</name>
</gene>
<evidence type="ECO:0000256" key="5">
    <source>
        <dbReference type="PROSITE-ProRule" id="PRU00339"/>
    </source>
</evidence>
<keyword evidence="8" id="KW-1185">Reference proteome</keyword>
<dbReference type="CTD" id="6758634"/>
<evidence type="ECO:0000256" key="3">
    <source>
        <dbReference type="ARBA" id="ARBA00022737"/>
    </source>
</evidence>
<dbReference type="PhylomeDB" id="B3SB30"/>
<dbReference type="EMBL" id="DS985263">
    <property type="protein sequence ID" value="EDV20037.1"/>
    <property type="molecule type" value="Genomic_DNA"/>
</dbReference>
<evidence type="ECO:0000256" key="4">
    <source>
        <dbReference type="ARBA" id="ARBA00023242"/>
    </source>
</evidence>
<dbReference type="InParanoid" id="B3SB30"/>
<dbReference type="PROSITE" id="PS50005">
    <property type="entry name" value="TPR"/>
    <property type="match status" value="1"/>
</dbReference>
<feature type="non-terminal residue" evidence="7">
    <location>
        <position position="1"/>
    </location>
</feature>
<name>B3SB30_TRIAD</name>
<feature type="domain" description="Pre-mRNA-splicing factor Syf1/CRNKL1-like C-terminal HAT-repeats" evidence="6">
    <location>
        <begin position="21"/>
        <end position="266"/>
    </location>
</feature>
<dbReference type="GO" id="GO:0006364">
    <property type="term" value="P:rRNA processing"/>
    <property type="evidence" value="ECO:0007669"/>
    <property type="project" value="UniProtKB-KW"/>
</dbReference>
<dbReference type="PANTHER" id="PTHR23270">
    <property type="entry name" value="PROGRAMMED CELL DEATH PROTEIN 11 PRE-RRNA PROCESSING PROTEIN RRP5"/>
    <property type="match status" value="1"/>
</dbReference>
<comment type="subcellular location">
    <subcellularLocation>
        <location evidence="1">Nucleus</location>
        <location evidence="1">Nucleolus</location>
    </subcellularLocation>
</comment>
<dbReference type="InterPro" id="IPR045209">
    <property type="entry name" value="Rrp5"/>
</dbReference>
<evidence type="ECO:0000313" key="7">
    <source>
        <dbReference type="EMBL" id="EDV20037.1"/>
    </source>
</evidence>
<dbReference type="PANTHER" id="PTHR23270:SF10">
    <property type="entry name" value="PROTEIN RRP5 HOMOLOG"/>
    <property type="match status" value="1"/>
</dbReference>
<dbReference type="HOGENOM" id="CLU_040256_0_0_1"/>
<dbReference type="Proteomes" id="UP000009022">
    <property type="component" value="Unassembled WGS sequence"/>
</dbReference>
<keyword evidence="2" id="KW-0698">rRNA processing</keyword>
<sequence>GNALETPDDFDRLVISEPNNSSGWLQYMAYYLQTAEIDKSRDVAERALKTISFRESQHLLNIWIAMMNLENLYGTQETLTKVFERAVQRNDPKDVFFHLSRIYIRSDKHELADKLFQNMIKRFNTSKKVWIRYGQFLFEIKKFEGARKILQRSLKSLPKRKHLDTIVKFAQFEFKYGDHARGATIFESVLSNYPKRTDLWSVYIDMVIKVGDIEQVRKLFEKVVKINLSSKKIKFLFKRYMEFESKYGNEESVEHVKQLAVDYVSSQLEKTG</sequence>
<dbReference type="Pfam" id="PF23231">
    <property type="entry name" value="HAT_Syf1_CNRKL1_C"/>
    <property type="match status" value="1"/>
</dbReference>
<dbReference type="InterPro" id="IPR011990">
    <property type="entry name" value="TPR-like_helical_dom_sf"/>
</dbReference>
<protein>
    <recommendedName>
        <fullName evidence="6">Pre-mRNA-splicing factor Syf1/CRNKL1-like C-terminal HAT-repeats domain-containing protein</fullName>
    </recommendedName>
</protein>
<reference evidence="7 8" key="1">
    <citation type="journal article" date="2008" name="Nature">
        <title>The Trichoplax genome and the nature of placozoans.</title>
        <authorList>
            <person name="Srivastava M."/>
            <person name="Begovic E."/>
            <person name="Chapman J."/>
            <person name="Putnam N.H."/>
            <person name="Hellsten U."/>
            <person name="Kawashima T."/>
            <person name="Kuo A."/>
            <person name="Mitros T."/>
            <person name="Salamov A."/>
            <person name="Carpenter M.L."/>
            <person name="Signorovitch A.Y."/>
            <person name="Moreno M.A."/>
            <person name="Kamm K."/>
            <person name="Grimwood J."/>
            <person name="Schmutz J."/>
            <person name="Shapiro H."/>
            <person name="Grigoriev I.V."/>
            <person name="Buss L.W."/>
            <person name="Schierwater B."/>
            <person name="Dellaporta S.L."/>
            <person name="Rokhsar D.S."/>
        </authorList>
    </citation>
    <scope>NUCLEOTIDE SEQUENCE [LARGE SCALE GENOMIC DNA]</scope>
    <source>
        <strain evidence="7 8">Grell-BS-1999</strain>
    </source>
</reference>
<feature type="repeat" description="TPR" evidence="5">
    <location>
        <begin position="127"/>
        <end position="160"/>
    </location>
</feature>
<proteinExistence type="predicted"/>
<evidence type="ECO:0000256" key="1">
    <source>
        <dbReference type="ARBA" id="ARBA00004604"/>
    </source>
</evidence>
<keyword evidence="5" id="KW-0802">TPR repeat</keyword>
<keyword evidence="4" id="KW-0539">Nucleus</keyword>
<evidence type="ECO:0000259" key="6">
    <source>
        <dbReference type="Pfam" id="PF23231"/>
    </source>
</evidence>
<dbReference type="InterPro" id="IPR019734">
    <property type="entry name" value="TPR_rpt"/>
</dbReference>
<evidence type="ECO:0000313" key="8">
    <source>
        <dbReference type="Proteomes" id="UP000009022"/>
    </source>
</evidence>
<dbReference type="OrthoDB" id="412781at2759"/>